<dbReference type="InterPro" id="IPR008884">
    <property type="entry name" value="TylF_MeTrfase"/>
</dbReference>
<dbReference type="InterPro" id="IPR029063">
    <property type="entry name" value="SAM-dependent_MTases_sf"/>
</dbReference>
<dbReference type="Gene3D" id="3.40.50.150">
    <property type="entry name" value="Vaccinia Virus protein VP39"/>
    <property type="match status" value="1"/>
</dbReference>
<evidence type="ECO:0000313" key="2">
    <source>
        <dbReference type="Proteomes" id="UP000248918"/>
    </source>
</evidence>
<dbReference type="AlphaFoldDB" id="A0A329D9A1"/>
<reference evidence="1 2" key="1">
    <citation type="submission" date="2018-06" db="EMBL/GenBank/DDBJ databases">
        <title>Genomic Encyclopedia of Type Strains, Phase III (KMG-III): the genomes of soil and plant-associated and newly described type strains.</title>
        <authorList>
            <person name="Whitman W."/>
        </authorList>
    </citation>
    <scope>NUCLEOTIDE SEQUENCE [LARGE SCALE GENOMIC DNA]</scope>
    <source>
        <strain evidence="1 2">LMG 23644</strain>
    </source>
</reference>
<proteinExistence type="predicted"/>
<dbReference type="GO" id="GO:0032259">
    <property type="term" value="P:methylation"/>
    <property type="evidence" value="ECO:0007669"/>
    <property type="project" value="UniProtKB-KW"/>
</dbReference>
<keyword evidence="1" id="KW-0489">Methyltransferase</keyword>
<dbReference type="PANTHER" id="PTHR40036">
    <property type="entry name" value="MACROCIN O-METHYLTRANSFERASE"/>
    <property type="match status" value="1"/>
</dbReference>
<name>A0A329D9A1_9BURK</name>
<sequence length="321" mass="34968">MESTLSNSPGLPRVSWLDAEPMPLVPLADEDRAYPYLAIIRRYIGGAADAGIHTEARTPAPAATPDAPITAADCLERLAEADRVFADWLGPLQRTAAEVAGVDSSRMAEALNHMHHASRRLTMCDAVLLDNVVELARVTIDEQVPGDFIETGVWRGGVTILLRAALNAFGDRSRNVWVADSFAGLPAPDPAADLREAIWHHLMGAVDGLRSDLAGVRESFAKAGLLDRRVRFLPGWFADTLPAAPIEQLALMRLDGDWYESTRVALDALYPRLSPGGFVIVDDYGLPTGCARAVDEYRAVHGIDAPLTRVDGQAVYWRKPW</sequence>
<protein>
    <submittedName>
        <fullName evidence="1">Macrocin-O-methyltransferase TylF</fullName>
    </submittedName>
</protein>
<comment type="caution">
    <text evidence="1">The sequence shown here is derived from an EMBL/GenBank/DDBJ whole genome shotgun (WGS) entry which is preliminary data.</text>
</comment>
<dbReference type="SUPFAM" id="SSF53335">
    <property type="entry name" value="S-adenosyl-L-methionine-dependent methyltransferases"/>
    <property type="match status" value="1"/>
</dbReference>
<dbReference type="Proteomes" id="UP000248918">
    <property type="component" value="Unassembled WGS sequence"/>
</dbReference>
<dbReference type="PANTHER" id="PTHR40036:SF1">
    <property type="entry name" value="MACROCIN O-METHYLTRANSFERASE"/>
    <property type="match status" value="1"/>
</dbReference>
<dbReference type="RefSeq" id="WP_208459604.1">
    <property type="nucleotide sequence ID" value="NZ_CADFFP010000003.1"/>
</dbReference>
<dbReference type="Pfam" id="PF05711">
    <property type="entry name" value="TylF"/>
    <property type="match status" value="1"/>
</dbReference>
<organism evidence="1 2">
    <name type="scientific">Paraburkholderia bryophila</name>
    <dbReference type="NCBI Taxonomy" id="420952"/>
    <lineage>
        <taxon>Bacteria</taxon>
        <taxon>Pseudomonadati</taxon>
        <taxon>Pseudomonadota</taxon>
        <taxon>Betaproteobacteria</taxon>
        <taxon>Burkholderiales</taxon>
        <taxon>Burkholderiaceae</taxon>
        <taxon>Paraburkholderia</taxon>
    </lineage>
</organism>
<gene>
    <name evidence="1" type="ORF">BX591_101552</name>
</gene>
<dbReference type="EMBL" id="QLTK01000001">
    <property type="protein sequence ID" value="RAS39215.1"/>
    <property type="molecule type" value="Genomic_DNA"/>
</dbReference>
<keyword evidence="1" id="KW-0808">Transferase</keyword>
<evidence type="ECO:0000313" key="1">
    <source>
        <dbReference type="EMBL" id="RAS39215.1"/>
    </source>
</evidence>
<accession>A0A329D9A1</accession>
<dbReference type="GO" id="GO:0008168">
    <property type="term" value="F:methyltransferase activity"/>
    <property type="evidence" value="ECO:0007669"/>
    <property type="project" value="UniProtKB-KW"/>
</dbReference>